<gene>
    <name evidence="4" type="ORF">CEQ21_06490</name>
</gene>
<dbReference type="Proteomes" id="UP000319837">
    <property type="component" value="Unassembled WGS sequence"/>
</dbReference>
<accession>A0A553SU92</accession>
<dbReference type="InterPro" id="IPR007737">
    <property type="entry name" value="Mga_HTH"/>
</dbReference>
<evidence type="ECO:0000256" key="2">
    <source>
        <dbReference type="ARBA" id="ARBA00023163"/>
    </source>
</evidence>
<dbReference type="Pfam" id="PF05043">
    <property type="entry name" value="Mga"/>
    <property type="match status" value="1"/>
</dbReference>
<dbReference type="RefSeq" id="WP_185763934.1">
    <property type="nucleotide sequence ID" value="NZ_RIBP01000001.1"/>
</dbReference>
<name>A0A553SU92_NIACI</name>
<dbReference type="InterPro" id="IPR036390">
    <property type="entry name" value="WH_DNA-bd_sf"/>
</dbReference>
<dbReference type="Gene3D" id="1.10.10.10">
    <property type="entry name" value="Winged helix-like DNA-binding domain superfamily/Winged helix DNA-binding domain"/>
    <property type="match status" value="1"/>
</dbReference>
<keyword evidence="2" id="KW-0804">Transcription</keyword>
<dbReference type="InterPro" id="IPR050661">
    <property type="entry name" value="BglG_antiterminators"/>
</dbReference>
<dbReference type="SUPFAM" id="SSF46785">
    <property type="entry name" value="Winged helix' DNA-binding domain"/>
    <property type="match status" value="1"/>
</dbReference>
<protein>
    <submittedName>
        <fullName evidence="4">HTH domain-containing protein</fullName>
    </submittedName>
</protein>
<sequence>MNRFNERYSDIIYQLFHEDTWCSIGYLSEKTSYSKSTIWREIGFMNFNLPPNWSIEKNELRGIRLKKPSNGTIEDVLTYLRENNTYIQIIGLIIFNNGITVAELMEKIHLSRATVYRHIEKIKEVTSFNGISISNNRLRLTGDERKIRRFIVQYLEFSNKLIDPSIVDTFNIADFKSKLLLSTEKYSIALHMGALHRLATIMDVINLRISHGCYMNLPKYIHKEYGNSEFYKVASEMFNFMRKCPNRETQMNEALYFSLNILNEKIPVNKSKDIMEVRFRMRGNADDRANLLSIFMGYLSDYLGFDIAQDDTFLYKLVQTFRRIYIDSQLGTNSINSAMVSYLPYVESNPLYKKIDDIINKSLIDQDYTDNISVDRMGIFEIFLLVQAALLRKKAQTVITAALICRTFIEAEYIKQVLHYQFGSNLSLTVMDYIDNEQLKKNNEYDLVVAVIDTDELNFEHLPIIKISSFPSKGELNVIEDFINSFFLNKWRINSDIFIHF</sequence>
<dbReference type="PANTHER" id="PTHR30185:SF18">
    <property type="entry name" value="TRANSCRIPTIONAL REGULATOR MTLR"/>
    <property type="match status" value="1"/>
</dbReference>
<dbReference type="Gene3D" id="3.40.50.2300">
    <property type="match status" value="1"/>
</dbReference>
<reference evidence="5" key="1">
    <citation type="submission" date="2018-10" db="EMBL/GenBank/DDBJ databases">
        <title>FDA dAtabase for Regulatory Grade micrObial Sequences (FDA-ARGOS): Supporting development and validation of Infectious Disease Dx tests.</title>
        <authorList>
            <person name="Minogue T."/>
            <person name="Wolcott M."/>
            <person name="Wasieloski L."/>
            <person name="Aguilar W."/>
            <person name="Moore D."/>
            <person name="Tallon L."/>
            <person name="Sadzewicz L."/>
            <person name="Sengamalay N."/>
            <person name="Ott S."/>
            <person name="Godinez A."/>
            <person name="Nagaraj S."/>
            <person name="Vavikolanu K."/>
            <person name="Vyas G."/>
            <person name="Nadendla S."/>
            <person name="George J."/>
            <person name="Sichtig H."/>
        </authorList>
    </citation>
    <scope>NUCLEOTIDE SEQUENCE [LARGE SCALE GENOMIC DNA]</scope>
    <source>
        <strain evidence="5">FDAARGOS_343</strain>
    </source>
</reference>
<evidence type="ECO:0000256" key="1">
    <source>
        <dbReference type="ARBA" id="ARBA00023015"/>
    </source>
</evidence>
<keyword evidence="1" id="KW-0805">Transcription regulation</keyword>
<comment type="caution">
    <text evidence="4">The sequence shown here is derived from an EMBL/GenBank/DDBJ whole genome shotgun (WGS) entry which is preliminary data.</text>
</comment>
<evidence type="ECO:0000313" key="4">
    <source>
        <dbReference type="EMBL" id="TRZ40546.1"/>
    </source>
</evidence>
<dbReference type="InterPro" id="IPR036388">
    <property type="entry name" value="WH-like_DNA-bd_sf"/>
</dbReference>
<dbReference type="PANTHER" id="PTHR30185">
    <property type="entry name" value="CRYPTIC BETA-GLUCOSIDE BGL OPERON ANTITERMINATOR"/>
    <property type="match status" value="1"/>
</dbReference>
<dbReference type="EMBL" id="RIBP01000001">
    <property type="protein sequence ID" value="TRZ40546.1"/>
    <property type="molecule type" value="Genomic_DNA"/>
</dbReference>
<evidence type="ECO:0000259" key="3">
    <source>
        <dbReference type="Pfam" id="PF05043"/>
    </source>
</evidence>
<evidence type="ECO:0000313" key="5">
    <source>
        <dbReference type="Proteomes" id="UP000319837"/>
    </source>
</evidence>
<dbReference type="AlphaFoldDB" id="A0A553SU92"/>
<organism evidence="4 5">
    <name type="scientific">Niallia circulans</name>
    <name type="common">Bacillus circulans</name>
    <dbReference type="NCBI Taxonomy" id="1397"/>
    <lineage>
        <taxon>Bacteria</taxon>
        <taxon>Bacillati</taxon>
        <taxon>Bacillota</taxon>
        <taxon>Bacilli</taxon>
        <taxon>Bacillales</taxon>
        <taxon>Bacillaceae</taxon>
        <taxon>Niallia</taxon>
    </lineage>
</organism>
<feature type="domain" description="Mga helix-turn-helix" evidence="3">
    <location>
        <begin position="72"/>
        <end position="154"/>
    </location>
</feature>
<proteinExistence type="predicted"/>